<dbReference type="PANTHER" id="PTHR30203">
    <property type="entry name" value="OUTER MEMBRANE CATION EFFLUX PROTEIN"/>
    <property type="match status" value="1"/>
</dbReference>
<evidence type="ECO:0000256" key="2">
    <source>
        <dbReference type="RuleBase" id="RU362097"/>
    </source>
</evidence>
<dbReference type="PANTHER" id="PTHR30203:SF21">
    <property type="entry name" value="OUTER MEMBRANE COMPONENT OF MULTIDRUG EFFLUX PUMP-RELATED"/>
    <property type="match status" value="1"/>
</dbReference>
<reference evidence="3 4" key="1">
    <citation type="journal article" date="2015" name="Stand. Genomic Sci.">
        <title>Genomic Encyclopedia of Bacterial and Archaeal Type Strains, Phase III: the genomes of soil and plant-associated and newly described type strains.</title>
        <authorList>
            <person name="Whitman W.B."/>
            <person name="Woyke T."/>
            <person name="Klenk H.P."/>
            <person name="Zhou Y."/>
            <person name="Lilburn T.G."/>
            <person name="Beck B.J."/>
            <person name="De Vos P."/>
            <person name="Vandamme P."/>
            <person name="Eisen J.A."/>
            <person name="Garrity G."/>
            <person name="Hugenholtz P."/>
            <person name="Kyrpides N.C."/>
        </authorList>
    </citation>
    <scope>NUCLEOTIDE SEQUENCE [LARGE SCALE GENOMIC DNA]</scope>
    <source>
        <strain evidence="3 4">CGMCC 1.7748</strain>
    </source>
</reference>
<dbReference type="NCBIfam" id="TIGR01845">
    <property type="entry name" value="outer_NodT"/>
    <property type="match status" value="1"/>
</dbReference>
<keyword evidence="2" id="KW-0472">Membrane</keyword>
<keyword evidence="2" id="KW-1134">Transmembrane beta strand</keyword>
<evidence type="ECO:0000313" key="3">
    <source>
        <dbReference type="EMBL" id="TWH90075.1"/>
    </source>
</evidence>
<evidence type="ECO:0000256" key="1">
    <source>
        <dbReference type="ARBA" id="ARBA00007613"/>
    </source>
</evidence>
<evidence type="ECO:0000313" key="4">
    <source>
        <dbReference type="Proteomes" id="UP000316624"/>
    </source>
</evidence>
<protein>
    <submittedName>
        <fullName evidence="3">NodT family efflux transporter outer membrane factor (OMF) lipoprotein</fullName>
    </submittedName>
</protein>
<keyword evidence="2" id="KW-0812">Transmembrane</keyword>
<dbReference type="Pfam" id="PF02321">
    <property type="entry name" value="OEP"/>
    <property type="match status" value="2"/>
</dbReference>
<dbReference type="Gene3D" id="1.20.1600.10">
    <property type="entry name" value="Outer membrane efflux proteins (OEP)"/>
    <property type="match status" value="1"/>
</dbReference>
<gene>
    <name evidence="3" type="ORF">IQ35_03721</name>
</gene>
<comment type="similarity">
    <text evidence="1 2">Belongs to the outer membrane factor (OMF) (TC 1.B.17) family.</text>
</comment>
<dbReference type="GO" id="GO:0005886">
    <property type="term" value="C:plasma membrane"/>
    <property type="evidence" value="ECO:0007669"/>
    <property type="project" value="UniProtKB-SubCell"/>
</dbReference>
<sequence>MGAALLLTGCATVGPDYRAPPPPAGIAEHAPAFVEGNAPAYAAEPLPSRWWQLYADPALDTLVEEALKANTDLRVAAANLERARAVVNEVRASAGVQTSADGGISVGEASNLGIGSPAGTHATLDAGIGISYELDVVGRIRRTIEAVEADAGAQAAAYDLARMTVAANVVGAYGDACATGARIAVARRSVDLQRQSLALTGRGVHRGVYGPLDATRSRALLAQLEAALPPLESSRRAALYSLAVLLGRAPENYPPELAHCAAIPTITRPLPIGDGAALIRRRPDIREAERTLAAATARIGVATADLYPSVSLGGSLGTTSRSVGGLVDSSAFRFNLGPLISWSFPNRRVARARIAQSDAAARAALASFDGSVLLALREAETALGAYARDLEENAKLKVAREESRKAAGIQARMRRGGLASGLELLDTERSLASAESALAGSDATIATDRVRLFLALGGGWETPLGPQGE</sequence>
<dbReference type="RefSeq" id="WP_145075715.1">
    <property type="nucleotide sequence ID" value="NZ_JACIIY010000033.1"/>
</dbReference>
<dbReference type="AlphaFoldDB" id="A0A562K4E0"/>
<dbReference type="SUPFAM" id="SSF56954">
    <property type="entry name" value="Outer membrane efflux proteins (OEP)"/>
    <property type="match status" value="1"/>
</dbReference>
<dbReference type="EMBL" id="VLKK01000027">
    <property type="protein sequence ID" value="TWH90075.1"/>
    <property type="molecule type" value="Genomic_DNA"/>
</dbReference>
<dbReference type="GO" id="GO:0015562">
    <property type="term" value="F:efflux transmembrane transporter activity"/>
    <property type="evidence" value="ECO:0007669"/>
    <property type="project" value="InterPro"/>
</dbReference>
<accession>A0A562K4E0</accession>
<keyword evidence="2" id="KW-0564">Palmitate</keyword>
<name>A0A562K4E0_SPHWJ</name>
<keyword evidence="2 3" id="KW-0449">Lipoprotein</keyword>
<proteinExistence type="inferred from homology"/>
<comment type="caution">
    <text evidence="3">The sequence shown here is derived from an EMBL/GenBank/DDBJ whole genome shotgun (WGS) entry which is preliminary data.</text>
</comment>
<dbReference type="InterPro" id="IPR003423">
    <property type="entry name" value="OMP_efflux"/>
</dbReference>
<dbReference type="Gene3D" id="2.20.200.10">
    <property type="entry name" value="Outer membrane efflux proteins (OEP)"/>
    <property type="match status" value="1"/>
</dbReference>
<comment type="subcellular location">
    <subcellularLocation>
        <location evidence="2">Cell membrane</location>
        <topology evidence="2">Lipid-anchor</topology>
    </subcellularLocation>
</comment>
<organism evidence="3 4">
    <name type="scientific">Sphingobium wenxiniae (strain DSM 21828 / CGMCC 1.7748 / JZ-1)</name>
    <dbReference type="NCBI Taxonomy" id="595605"/>
    <lineage>
        <taxon>Bacteria</taxon>
        <taxon>Pseudomonadati</taxon>
        <taxon>Pseudomonadota</taxon>
        <taxon>Alphaproteobacteria</taxon>
        <taxon>Sphingomonadales</taxon>
        <taxon>Sphingomonadaceae</taxon>
        <taxon>Sphingobium</taxon>
    </lineage>
</organism>
<keyword evidence="4" id="KW-1185">Reference proteome</keyword>
<dbReference type="InterPro" id="IPR010131">
    <property type="entry name" value="MdtP/NodT-like"/>
</dbReference>
<dbReference type="Proteomes" id="UP000316624">
    <property type="component" value="Unassembled WGS sequence"/>
</dbReference>